<organism evidence="1 2">
    <name type="scientific">Cardiobacterium hominis</name>
    <dbReference type="NCBI Taxonomy" id="2718"/>
    <lineage>
        <taxon>Bacteria</taxon>
        <taxon>Pseudomonadati</taxon>
        <taxon>Pseudomonadota</taxon>
        <taxon>Gammaproteobacteria</taxon>
        <taxon>Cardiobacteriales</taxon>
        <taxon>Cardiobacteriaceae</taxon>
        <taxon>Cardiobacterium</taxon>
    </lineage>
</organism>
<sequence>MYGLLKTCGVCALSQFGNKIMALPHIGETVSADSMKFFGK</sequence>
<proteinExistence type="predicted"/>
<name>A0A1C3H562_9GAMM</name>
<protein>
    <submittedName>
        <fullName evidence="1">Uncharacterized protein</fullName>
    </submittedName>
</protein>
<accession>A0A1C3H562</accession>
<dbReference type="EMBL" id="FKLO01000054">
    <property type="protein sequence ID" value="SAM66462.1"/>
    <property type="molecule type" value="Genomic_DNA"/>
</dbReference>
<evidence type="ECO:0000313" key="1">
    <source>
        <dbReference type="EMBL" id="SAM66462.1"/>
    </source>
</evidence>
<dbReference type="AlphaFoldDB" id="A0A1C3H562"/>
<evidence type="ECO:0000313" key="2">
    <source>
        <dbReference type="Proteomes" id="UP000190837"/>
    </source>
</evidence>
<gene>
    <name evidence="1" type="ORF">CHUV0807_1628</name>
</gene>
<reference evidence="2" key="1">
    <citation type="submission" date="2016-04" db="EMBL/GenBank/DDBJ databases">
        <authorList>
            <person name="Tagini F."/>
        </authorList>
    </citation>
    <scope>NUCLEOTIDE SEQUENCE [LARGE SCALE GENOMIC DNA]</scope>
    <source>
        <strain evidence="2">CHUV0807</strain>
    </source>
</reference>
<dbReference type="Proteomes" id="UP000190837">
    <property type="component" value="Unassembled WGS sequence"/>
</dbReference>